<dbReference type="GO" id="GO:0000118">
    <property type="term" value="C:histone deacetylase complex"/>
    <property type="evidence" value="ECO:0007669"/>
    <property type="project" value="TreeGrafter"/>
</dbReference>
<sequence length="246" mass="27179">MSSHEEEKGDFDEHDDGSCVNSVEKKWKRNDESRRIMTKKKWCFVPNAKQKDFTINASGTVVLINFAFLVAKNCNLQADSSEVRMNHVDNGSGYLHGEGCSATSAKNGTCARTSEVQIRDQTKEAIASEWKSKENGSIPCPLADMGGCGKGTLNLRCVISANWISQLLVKAQEIATRYKLKEMHNAASRETSDENYVFCPAAGDAQSADLRHFQLSLAKGEPVVLMNLLDNALRLCSEPMVMRHAC</sequence>
<dbReference type="EMBL" id="MLFT02000009">
    <property type="protein sequence ID" value="PHT39277.1"/>
    <property type="molecule type" value="Genomic_DNA"/>
</dbReference>
<evidence type="ECO:0000256" key="3">
    <source>
        <dbReference type="ARBA" id="ARBA00022723"/>
    </source>
</evidence>
<evidence type="ECO:0000256" key="2">
    <source>
        <dbReference type="ARBA" id="ARBA00006801"/>
    </source>
</evidence>
<dbReference type="Proteomes" id="UP000224567">
    <property type="component" value="Unassembled WGS sequence"/>
</dbReference>
<name>A0A2G2W211_CAPBA</name>
<reference evidence="5 6" key="1">
    <citation type="journal article" date="2017" name="Genome Biol.">
        <title>New reference genome sequences of hot pepper reveal the massive evolution of plant disease-resistance genes by retroduplication.</title>
        <authorList>
            <person name="Kim S."/>
            <person name="Park J."/>
            <person name="Yeom S.I."/>
            <person name="Kim Y.M."/>
            <person name="Seo E."/>
            <person name="Kim K.T."/>
            <person name="Kim M.S."/>
            <person name="Lee J.M."/>
            <person name="Cheong K."/>
            <person name="Shin H.S."/>
            <person name="Kim S.B."/>
            <person name="Han K."/>
            <person name="Lee J."/>
            <person name="Park M."/>
            <person name="Lee H.A."/>
            <person name="Lee H.Y."/>
            <person name="Lee Y."/>
            <person name="Oh S."/>
            <person name="Lee J.H."/>
            <person name="Choi E."/>
            <person name="Choi E."/>
            <person name="Lee S.E."/>
            <person name="Jeon J."/>
            <person name="Kim H."/>
            <person name="Choi G."/>
            <person name="Song H."/>
            <person name="Lee J."/>
            <person name="Lee S.C."/>
            <person name="Kwon J.K."/>
            <person name="Lee H.Y."/>
            <person name="Koo N."/>
            <person name="Hong Y."/>
            <person name="Kim R.W."/>
            <person name="Kang W.H."/>
            <person name="Huh J.H."/>
            <person name="Kang B.C."/>
            <person name="Yang T.J."/>
            <person name="Lee Y.H."/>
            <person name="Bennetzen J.L."/>
            <person name="Choi D."/>
        </authorList>
    </citation>
    <scope>NUCLEOTIDE SEQUENCE [LARGE SCALE GENOMIC DNA]</scope>
    <source>
        <strain evidence="6">cv. PBC81</strain>
    </source>
</reference>
<keyword evidence="3" id="KW-0479">Metal-binding</keyword>
<dbReference type="PANTHER" id="PTHR12549">
    <property type="entry name" value="JMJC DOMAIN-CONTAINING HISTONE DEMETHYLATION PROTEIN"/>
    <property type="match status" value="1"/>
</dbReference>
<dbReference type="PANTHER" id="PTHR12549:SF49">
    <property type="entry name" value="LYSINE-SPECIFIC DEMETHYLASE JMJ25-LIKE ISOFORM X1"/>
    <property type="match status" value="1"/>
</dbReference>
<gene>
    <name evidence="5" type="ORF">CQW23_22850</name>
</gene>
<evidence type="ECO:0000256" key="1">
    <source>
        <dbReference type="ARBA" id="ARBA00004123"/>
    </source>
</evidence>
<evidence type="ECO:0000313" key="5">
    <source>
        <dbReference type="EMBL" id="PHT39277.1"/>
    </source>
</evidence>
<dbReference type="GO" id="GO:0006357">
    <property type="term" value="P:regulation of transcription by RNA polymerase II"/>
    <property type="evidence" value="ECO:0007669"/>
    <property type="project" value="TreeGrafter"/>
</dbReference>
<comment type="similarity">
    <text evidence="2">Belongs to the JARID1 histone demethylase family.</text>
</comment>
<dbReference type="GO" id="GO:0046872">
    <property type="term" value="F:metal ion binding"/>
    <property type="evidence" value="ECO:0007669"/>
    <property type="project" value="UniProtKB-KW"/>
</dbReference>
<comment type="subcellular location">
    <subcellularLocation>
        <location evidence="1">Nucleus</location>
    </subcellularLocation>
</comment>
<proteinExistence type="inferred from homology"/>
<dbReference type="AlphaFoldDB" id="A0A2G2W211"/>
<dbReference type="OrthoDB" id="1745512at2759"/>
<reference evidence="6" key="2">
    <citation type="journal article" date="2017" name="J. Anim. Genet.">
        <title>Multiple reference genome sequences of hot pepper reveal the massive evolution of plant disease resistance genes by retroduplication.</title>
        <authorList>
            <person name="Kim S."/>
            <person name="Park J."/>
            <person name="Yeom S.-I."/>
            <person name="Kim Y.-M."/>
            <person name="Seo E."/>
            <person name="Kim K.-T."/>
            <person name="Kim M.-S."/>
            <person name="Lee J.M."/>
            <person name="Cheong K."/>
            <person name="Shin H.-S."/>
            <person name="Kim S.-B."/>
            <person name="Han K."/>
            <person name="Lee J."/>
            <person name="Park M."/>
            <person name="Lee H.-A."/>
            <person name="Lee H.-Y."/>
            <person name="Lee Y."/>
            <person name="Oh S."/>
            <person name="Lee J.H."/>
            <person name="Choi E."/>
            <person name="Choi E."/>
            <person name="Lee S.E."/>
            <person name="Jeon J."/>
            <person name="Kim H."/>
            <person name="Choi G."/>
            <person name="Song H."/>
            <person name="Lee J."/>
            <person name="Lee S.-C."/>
            <person name="Kwon J.-K."/>
            <person name="Lee H.-Y."/>
            <person name="Koo N."/>
            <person name="Hong Y."/>
            <person name="Kim R.W."/>
            <person name="Kang W.-H."/>
            <person name="Huh J.H."/>
            <person name="Kang B.-C."/>
            <person name="Yang T.-J."/>
            <person name="Lee Y.-H."/>
            <person name="Bennetzen J.L."/>
            <person name="Choi D."/>
        </authorList>
    </citation>
    <scope>NUCLEOTIDE SEQUENCE [LARGE SCALE GENOMIC DNA]</scope>
    <source>
        <strain evidence="6">cv. PBC81</strain>
    </source>
</reference>
<protein>
    <submittedName>
        <fullName evidence="5">Uncharacterized protein</fullName>
    </submittedName>
</protein>
<dbReference type="GO" id="GO:0031490">
    <property type="term" value="F:chromatin DNA binding"/>
    <property type="evidence" value="ECO:0007669"/>
    <property type="project" value="TreeGrafter"/>
</dbReference>
<keyword evidence="6" id="KW-1185">Reference proteome</keyword>
<dbReference type="GO" id="GO:0003712">
    <property type="term" value="F:transcription coregulator activity"/>
    <property type="evidence" value="ECO:0007669"/>
    <property type="project" value="TreeGrafter"/>
</dbReference>
<evidence type="ECO:0000313" key="6">
    <source>
        <dbReference type="Proteomes" id="UP000224567"/>
    </source>
</evidence>
<dbReference type="GO" id="GO:0000785">
    <property type="term" value="C:chromatin"/>
    <property type="evidence" value="ECO:0007669"/>
    <property type="project" value="TreeGrafter"/>
</dbReference>
<comment type="caution">
    <text evidence="5">The sequence shown here is derived from an EMBL/GenBank/DDBJ whole genome shotgun (WGS) entry which is preliminary data.</text>
</comment>
<dbReference type="InterPro" id="IPR045109">
    <property type="entry name" value="LSDs-like"/>
</dbReference>
<dbReference type="GO" id="GO:0032454">
    <property type="term" value="F:histone H3K9 demethylase activity"/>
    <property type="evidence" value="ECO:0007669"/>
    <property type="project" value="InterPro"/>
</dbReference>
<evidence type="ECO:0000256" key="4">
    <source>
        <dbReference type="ARBA" id="ARBA00023242"/>
    </source>
</evidence>
<dbReference type="STRING" id="33114.A0A2G2W211"/>
<accession>A0A2G2W211</accession>
<organism evidence="5 6">
    <name type="scientific">Capsicum baccatum</name>
    <name type="common">Peruvian pepper</name>
    <dbReference type="NCBI Taxonomy" id="33114"/>
    <lineage>
        <taxon>Eukaryota</taxon>
        <taxon>Viridiplantae</taxon>
        <taxon>Streptophyta</taxon>
        <taxon>Embryophyta</taxon>
        <taxon>Tracheophyta</taxon>
        <taxon>Spermatophyta</taxon>
        <taxon>Magnoliopsida</taxon>
        <taxon>eudicotyledons</taxon>
        <taxon>Gunneridae</taxon>
        <taxon>Pentapetalae</taxon>
        <taxon>asterids</taxon>
        <taxon>lamiids</taxon>
        <taxon>Solanales</taxon>
        <taxon>Solanaceae</taxon>
        <taxon>Solanoideae</taxon>
        <taxon>Capsiceae</taxon>
        <taxon>Capsicum</taxon>
    </lineage>
</organism>
<keyword evidence="4" id="KW-0539">Nucleus</keyword>